<dbReference type="EMBL" id="GBXM01077828">
    <property type="protein sequence ID" value="JAH30749.1"/>
    <property type="molecule type" value="Transcribed_RNA"/>
</dbReference>
<protein>
    <submittedName>
        <fullName evidence="1">Uncharacterized protein</fullName>
    </submittedName>
</protein>
<name>A0A0E9RNU7_ANGAN</name>
<sequence>MYTCTCPRVYCSSDI</sequence>
<accession>A0A0E9RNU7</accession>
<evidence type="ECO:0000313" key="1">
    <source>
        <dbReference type="EMBL" id="JAH30749.1"/>
    </source>
</evidence>
<organism evidence="1">
    <name type="scientific">Anguilla anguilla</name>
    <name type="common">European freshwater eel</name>
    <name type="synonym">Muraena anguilla</name>
    <dbReference type="NCBI Taxonomy" id="7936"/>
    <lineage>
        <taxon>Eukaryota</taxon>
        <taxon>Metazoa</taxon>
        <taxon>Chordata</taxon>
        <taxon>Craniata</taxon>
        <taxon>Vertebrata</taxon>
        <taxon>Euteleostomi</taxon>
        <taxon>Actinopterygii</taxon>
        <taxon>Neopterygii</taxon>
        <taxon>Teleostei</taxon>
        <taxon>Anguilliformes</taxon>
        <taxon>Anguillidae</taxon>
        <taxon>Anguilla</taxon>
    </lineage>
</organism>
<proteinExistence type="predicted"/>
<reference evidence="1" key="2">
    <citation type="journal article" date="2015" name="Fish Shellfish Immunol.">
        <title>Early steps in the European eel (Anguilla anguilla)-Vibrio vulnificus interaction in the gills: Role of the RtxA13 toxin.</title>
        <authorList>
            <person name="Callol A."/>
            <person name="Pajuelo D."/>
            <person name="Ebbesson L."/>
            <person name="Teles M."/>
            <person name="MacKenzie S."/>
            <person name="Amaro C."/>
        </authorList>
    </citation>
    <scope>NUCLEOTIDE SEQUENCE</scope>
</reference>
<reference evidence="1" key="1">
    <citation type="submission" date="2014-11" db="EMBL/GenBank/DDBJ databases">
        <authorList>
            <person name="Amaro Gonzalez C."/>
        </authorList>
    </citation>
    <scope>NUCLEOTIDE SEQUENCE</scope>
</reference>